<dbReference type="InterPro" id="IPR050613">
    <property type="entry name" value="Sec_Metabolite_Reg"/>
</dbReference>
<evidence type="ECO:0000256" key="1">
    <source>
        <dbReference type="ARBA" id="ARBA00004123"/>
    </source>
</evidence>
<sequence>MDRGIRRRVWWHIVWLDVQSSIATGLNLCCGPETLEAVRMVDLDDEESGELPGGTSPSNKSMAGGQSVAIIYAIGRFQIARLQARIVAHLQSPQGPTEEGFGKLVADAKLLLQKMNSLIALVSTQGVPEKGYISSRLANVSPFTHPSLYKDDASQPTVFAAWTRIMLTLMKFELVILLRKPFLVPLDTANPQSRKSWTSIVQLCVNYLSIYLQLHQTPAFAPYAWFCCSHYGPSQCVFITLMYLHSFPDAGEIFLARYLVDEVIQHYATHYQISDPSSTSSTKNNSEEPASNGGKMRMPLAIQVLVELHDRLDSSGGPSSANRTNHNCETPPIVTGPPPVVAAGSKPGLRNSVFEAESDSGRNTDFLTTLSDLEAWSSMIILESDDILANPDNLMTDHAIMPGLGAQKQGHQAPR</sequence>
<dbReference type="PANTHER" id="PTHR31001:SF40">
    <property type="entry name" value="ZN(II)2CYS6 TRANSCRIPTION FACTOR (EUROFUNG)"/>
    <property type="match status" value="1"/>
</dbReference>
<name>A0A9W9LJU1_9EURO</name>
<evidence type="ECO:0000256" key="3">
    <source>
        <dbReference type="ARBA" id="ARBA00023163"/>
    </source>
</evidence>
<protein>
    <submittedName>
        <fullName evidence="7">Transcription factor</fullName>
    </submittedName>
</protein>
<gene>
    <name evidence="7" type="ORF">N7482_007404</name>
</gene>
<evidence type="ECO:0000313" key="7">
    <source>
        <dbReference type="EMBL" id="KAJ5160400.1"/>
    </source>
</evidence>
<keyword evidence="3" id="KW-0804">Transcription</keyword>
<evidence type="ECO:0000313" key="8">
    <source>
        <dbReference type="Proteomes" id="UP001149163"/>
    </source>
</evidence>
<dbReference type="OrthoDB" id="3989227at2759"/>
<keyword evidence="4" id="KW-0539">Nucleus</keyword>
<feature type="compositionally biased region" description="Low complexity" evidence="5">
    <location>
        <begin position="274"/>
        <end position="289"/>
    </location>
</feature>
<feature type="region of interest" description="Disordered" evidence="5">
    <location>
        <begin position="274"/>
        <end position="294"/>
    </location>
</feature>
<evidence type="ECO:0000256" key="6">
    <source>
        <dbReference type="SAM" id="SignalP"/>
    </source>
</evidence>
<evidence type="ECO:0000256" key="5">
    <source>
        <dbReference type="SAM" id="MobiDB-lite"/>
    </source>
</evidence>
<comment type="subcellular location">
    <subcellularLocation>
        <location evidence="1">Nucleus</location>
    </subcellularLocation>
</comment>
<evidence type="ECO:0000256" key="4">
    <source>
        <dbReference type="ARBA" id="ARBA00023242"/>
    </source>
</evidence>
<dbReference type="CDD" id="cd12148">
    <property type="entry name" value="fungal_TF_MHR"/>
    <property type="match status" value="1"/>
</dbReference>
<feature type="chain" id="PRO_5040729440" evidence="6">
    <location>
        <begin position="26"/>
        <end position="415"/>
    </location>
</feature>
<keyword evidence="2" id="KW-0805">Transcription regulation</keyword>
<feature type="signal peptide" evidence="6">
    <location>
        <begin position="1"/>
        <end position="25"/>
    </location>
</feature>
<keyword evidence="8" id="KW-1185">Reference proteome</keyword>
<evidence type="ECO:0000256" key="2">
    <source>
        <dbReference type="ARBA" id="ARBA00023015"/>
    </source>
</evidence>
<feature type="compositionally biased region" description="Polar residues" evidence="5">
    <location>
        <begin position="316"/>
        <end position="328"/>
    </location>
</feature>
<dbReference type="GO" id="GO:0005634">
    <property type="term" value="C:nucleus"/>
    <property type="evidence" value="ECO:0007669"/>
    <property type="project" value="UniProtKB-SubCell"/>
</dbReference>
<dbReference type="AlphaFoldDB" id="A0A9W9LJU1"/>
<feature type="region of interest" description="Disordered" evidence="5">
    <location>
        <begin position="313"/>
        <end position="339"/>
    </location>
</feature>
<dbReference type="RefSeq" id="XP_056541958.1">
    <property type="nucleotide sequence ID" value="XM_056689529.1"/>
</dbReference>
<organism evidence="7 8">
    <name type="scientific">Penicillium canariense</name>
    <dbReference type="NCBI Taxonomy" id="189055"/>
    <lineage>
        <taxon>Eukaryota</taxon>
        <taxon>Fungi</taxon>
        <taxon>Dikarya</taxon>
        <taxon>Ascomycota</taxon>
        <taxon>Pezizomycotina</taxon>
        <taxon>Eurotiomycetes</taxon>
        <taxon>Eurotiomycetidae</taxon>
        <taxon>Eurotiales</taxon>
        <taxon>Aspergillaceae</taxon>
        <taxon>Penicillium</taxon>
    </lineage>
</organism>
<keyword evidence="6" id="KW-0732">Signal</keyword>
<reference evidence="7" key="2">
    <citation type="journal article" date="2023" name="IMA Fungus">
        <title>Comparative genomic study of the Penicillium genus elucidates a diverse pangenome and 15 lateral gene transfer events.</title>
        <authorList>
            <person name="Petersen C."/>
            <person name="Sorensen T."/>
            <person name="Nielsen M.R."/>
            <person name="Sondergaard T.E."/>
            <person name="Sorensen J.L."/>
            <person name="Fitzpatrick D.A."/>
            <person name="Frisvad J.C."/>
            <person name="Nielsen K.L."/>
        </authorList>
    </citation>
    <scope>NUCLEOTIDE SEQUENCE</scope>
    <source>
        <strain evidence="7">IBT 26290</strain>
    </source>
</reference>
<dbReference type="PANTHER" id="PTHR31001">
    <property type="entry name" value="UNCHARACTERIZED TRANSCRIPTIONAL REGULATORY PROTEIN"/>
    <property type="match status" value="1"/>
</dbReference>
<proteinExistence type="predicted"/>
<comment type="caution">
    <text evidence="7">The sequence shown here is derived from an EMBL/GenBank/DDBJ whole genome shotgun (WGS) entry which is preliminary data.</text>
</comment>
<dbReference type="GeneID" id="81428705"/>
<dbReference type="EMBL" id="JAPQKN010000004">
    <property type="protein sequence ID" value="KAJ5160400.1"/>
    <property type="molecule type" value="Genomic_DNA"/>
</dbReference>
<accession>A0A9W9LJU1</accession>
<dbReference type="Proteomes" id="UP001149163">
    <property type="component" value="Unassembled WGS sequence"/>
</dbReference>
<reference evidence="7" key="1">
    <citation type="submission" date="2022-11" db="EMBL/GenBank/DDBJ databases">
        <authorList>
            <person name="Petersen C."/>
        </authorList>
    </citation>
    <scope>NUCLEOTIDE SEQUENCE</scope>
    <source>
        <strain evidence="7">IBT 26290</strain>
    </source>
</reference>